<evidence type="ECO:0000313" key="1">
    <source>
        <dbReference type="EMBL" id="SEQ44945.1"/>
    </source>
</evidence>
<gene>
    <name evidence="1" type="ORF">SAMN04488558_11128</name>
</gene>
<dbReference type="Proteomes" id="UP000198833">
    <property type="component" value="Unassembled WGS sequence"/>
</dbReference>
<organism evidence="1 2">
    <name type="scientific">Ignavigranum ruoffiae</name>
    <dbReference type="NCBI Taxonomy" id="89093"/>
    <lineage>
        <taxon>Bacteria</taxon>
        <taxon>Bacillati</taxon>
        <taxon>Bacillota</taxon>
        <taxon>Bacilli</taxon>
        <taxon>Lactobacillales</taxon>
        <taxon>Aerococcaceae</taxon>
        <taxon>Ignavigranum</taxon>
    </lineage>
</organism>
<name>A0A1H9G446_9LACT</name>
<dbReference type="STRING" id="89093.SAMN04488558_11128"/>
<dbReference type="AlphaFoldDB" id="A0A1H9G446"/>
<accession>A0A1H9G446</accession>
<sequence length="51" mass="5953">MVAVEMLMKLSNRHKKSSEAVIKDNWHGLYQKDSQFTYPEATLIVSKSKRK</sequence>
<dbReference type="RefSeq" id="WP_200793435.1">
    <property type="nucleotide sequence ID" value="NZ_CALUDV010000015.1"/>
</dbReference>
<keyword evidence="2" id="KW-1185">Reference proteome</keyword>
<evidence type="ECO:0000313" key="2">
    <source>
        <dbReference type="Proteomes" id="UP000198833"/>
    </source>
</evidence>
<dbReference type="EMBL" id="FOEN01000011">
    <property type="protein sequence ID" value="SEQ44945.1"/>
    <property type="molecule type" value="Genomic_DNA"/>
</dbReference>
<protein>
    <submittedName>
        <fullName evidence="1">Uncharacterized protein</fullName>
    </submittedName>
</protein>
<proteinExistence type="predicted"/>
<reference evidence="1 2" key="1">
    <citation type="submission" date="2016-10" db="EMBL/GenBank/DDBJ databases">
        <authorList>
            <person name="de Groot N.N."/>
        </authorList>
    </citation>
    <scope>NUCLEOTIDE SEQUENCE [LARGE SCALE GENOMIC DNA]</scope>
    <source>
        <strain evidence="1 2">DSM 15695</strain>
    </source>
</reference>